<feature type="coiled-coil region" evidence="1">
    <location>
        <begin position="160"/>
        <end position="187"/>
    </location>
</feature>
<feature type="coiled-coil region" evidence="1">
    <location>
        <begin position="242"/>
        <end position="321"/>
    </location>
</feature>
<dbReference type="SUPFAM" id="SSF52540">
    <property type="entry name" value="P-loop containing nucleoside triphosphate hydrolases"/>
    <property type="match status" value="2"/>
</dbReference>
<keyword evidence="3" id="KW-1185">Reference proteome</keyword>
<dbReference type="RefSeq" id="WP_145271189.1">
    <property type="nucleotide sequence ID" value="NZ_CP036272.1"/>
</dbReference>
<protein>
    <submittedName>
        <fullName evidence="2">Iron-dicitrate transporter ATP-binding subunit</fullName>
    </submittedName>
</protein>
<organism evidence="2 3">
    <name type="scientific">Stieleria bergensis</name>
    <dbReference type="NCBI Taxonomy" id="2528025"/>
    <lineage>
        <taxon>Bacteria</taxon>
        <taxon>Pseudomonadati</taxon>
        <taxon>Planctomycetota</taxon>
        <taxon>Planctomycetia</taxon>
        <taxon>Pirellulales</taxon>
        <taxon>Pirellulaceae</taxon>
        <taxon>Stieleria</taxon>
    </lineage>
</organism>
<dbReference type="InterPro" id="IPR027417">
    <property type="entry name" value="P-loop_NTPase"/>
</dbReference>
<dbReference type="EMBL" id="CP036272">
    <property type="protein sequence ID" value="QDT59355.1"/>
    <property type="molecule type" value="Genomic_DNA"/>
</dbReference>
<proteinExistence type="predicted"/>
<dbReference type="Proteomes" id="UP000315003">
    <property type="component" value="Chromosome"/>
</dbReference>
<dbReference type="PANTHER" id="PTHR32114">
    <property type="entry name" value="ABC TRANSPORTER ABCH.3"/>
    <property type="match status" value="1"/>
</dbReference>
<dbReference type="OrthoDB" id="9764467at2"/>
<keyword evidence="2" id="KW-0547">Nucleotide-binding</keyword>
<evidence type="ECO:0000256" key="1">
    <source>
        <dbReference type="SAM" id="Coils"/>
    </source>
</evidence>
<keyword evidence="2" id="KW-0067">ATP-binding</keyword>
<dbReference type="GO" id="GO:0005524">
    <property type="term" value="F:ATP binding"/>
    <property type="evidence" value="ECO:0007669"/>
    <property type="project" value="UniProtKB-KW"/>
</dbReference>
<evidence type="ECO:0000313" key="2">
    <source>
        <dbReference type="EMBL" id="QDT59355.1"/>
    </source>
</evidence>
<dbReference type="PANTHER" id="PTHR32114:SF2">
    <property type="entry name" value="ABC TRANSPORTER ABCH.3"/>
    <property type="match status" value="1"/>
</dbReference>
<gene>
    <name evidence="2" type="ORF">SV7mr_18620</name>
</gene>
<keyword evidence="1" id="KW-0175">Coiled coil</keyword>
<dbReference type="AlphaFoldDB" id="A0A517STA0"/>
<sequence length="1156" mass="130851">MSNKQLEVNRIAIRRFLGIQDVDEFKVDSIGKGVNIIHGPNGVGKSTLLHAVATLLDATKHQSERPTISYDLTVAGDPWQVDIDAGHVTWLQNHQQSSAPDLGPAVNRSKYRLALEEMIAGQGERFAKVIADESRGGFDLDAAAQAVSEKFTSTTAAASLKNALNDVKQLKRKEDGTTNESASLSEQSQRLIDANEAFHQQVLHQRVVEYKEADEKANAELKQLETFPEQLKRIQGNEADTLERLDKNLRKYTQQVSLEEQRVAEATAERDQTQLQCALDDRFQNAIEADVQRLEKLEGSLRELRRQLNEHSEIASRNQKRLVSLQLTEAQLEGLSKVEVDDVSKVVRQLLSHRAEMLCLQKQKDWLEQIGDKESLPEVSEIEEASSALTRWLATPTVSAVFKRAISWPAVAASLALAGGCGAAGFQLDPRWYWGLIVPVGLTSWELFAAKMFSQDSVAEALLLHQQAFQQTGLQPPKQWSRVDVESRLRAIFKFLAEARVNHEIHARHGSLVSQLNRARINQNQIQQTLQGIENKIGIKPDIDPEWLPRFVDTLNQWCEASDKRDVVGVNYRNERIRFRQLQQSLVEQLLPFGYEELSTVESIQTAVRALKSRHSTYVKNETSRASSQRFLDEQYHPQLAKATEDREKLLCKYGLIDSTAQQLKQFCKQLPEYKRIVEQSRKWSDLRTNLLSQLEGSEHLIRQPIEKLTTQIETFAQQAAQRDSISKTIGTIEERIRVAKDSDAIDRAIATRDEASDRLEECRDGEHRNRMSALLLKHLRKRSLELSKPVVYQRAQQLLSRYTKGRLELQVNDSADDAAFHISTPRGSKTLDQLSLGERVQTMLAIRIAFLEHDEPVMLPVLLDEPLATSDARRAEEIMDTVIEIAKTGRQVFYCTARSEELSQWKTRLASEVVPHQCIDLAKVRIHSEFQSNPPVATAIVRTTVPSPDGMSREEYGTVLQVPALERYRIDPQSVHLWYVIDDLDQLKMLLEHDITTWWQLKTMLDQGDAEKLIGGQGRVEALTYVFRAVQVVLNNASIGRPPLVDRSALIESDAVSETFMDALDELAEECGGEACKLIERLDQKAPPRWRSASTEKLIAYFTDKGYLLDVKPLTQGALRLKVLSALHDDIESDRISETDLDWILSRLDIGSQLF</sequence>
<evidence type="ECO:0000313" key="3">
    <source>
        <dbReference type="Proteomes" id="UP000315003"/>
    </source>
</evidence>
<name>A0A517STA0_9BACT</name>
<dbReference type="Gene3D" id="3.40.50.300">
    <property type="entry name" value="P-loop containing nucleotide triphosphate hydrolases"/>
    <property type="match status" value="2"/>
</dbReference>
<accession>A0A517STA0</accession>
<reference evidence="2 3" key="1">
    <citation type="submission" date="2019-02" db="EMBL/GenBank/DDBJ databases">
        <title>Deep-cultivation of Planctomycetes and their phenomic and genomic characterization uncovers novel biology.</title>
        <authorList>
            <person name="Wiegand S."/>
            <person name="Jogler M."/>
            <person name="Boedeker C."/>
            <person name="Pinto D."/>
            <person name="Vollmers J."/>
            <person name="Rivas-Marin E."/>
            <person name="Kohn T."/>
            <person name="Peeters S.H."/>
            <person name="Heuer A."/>
            <person name="Rast P."/>
            <person name="Oberbeckmann S."/>
            <person name="Bunk B."/>
            <person name="Jeske O."/>
            <person name="Meyerdierks A."/>
            <person name="Storesund J.E."/>
            <person name="Kallscheuer N."/>
            <person name="Luecker S."/>
            <person name="Lage O.M."/>
            <person name="Pohl T."/>
            <person name="Merkel B.J."/>
            <person name="Hornburger P."/>
            <person name="Mueller R.-W."/>
            <person name="Bruemmer F."/>
            <person name="Labrenz M."/>
            <person name="Spormann A.M."/>
            <person name="Op den Camp H."/>
            <person name="Overmann J."/>
            <person name="Amann R."/>
            <person name="Jetten M.S.M."/>
            <person name="Mascher T."/>
            <person name="Medema M.H."/>
            <person name="Devos D.P."/>
            <person name="Kaster A.-K."/>
            <person name="Ovreas L."/>
            <person name="Rohde M."/>
            <person name="Galperin M.Y."/>
            <person name="Jogler C."/>
        </authorList>
    </citation>
    <scope>NUCLEOTIDE SEQUENCE [LARGE SCALE GENOMIC DNA]</scope>
    <source>
        <strain evidence="2 3">SV_7m_r</strain>
    </source>
</reference>